<comment type="caution">
    <text evidence="2">The sequence shown here is derived from an EMBL/GenBank/DDBJ whole genome shotgun (WGS) entry which is preliminary data.</text>
</comment>
<dbReference type="EMBL" id="BMEV01000029">
    <property type="protein sequence ID" value="GFZ76346.1"/>
    <property type="molecule type" value="Genomic_DNA"/>
</dbReference>
<dbReference type="GO" id="GO:0020037">
    <property type="term" value="F:heme binding"/>
    <property type="evidence" value="ECO:0007669"/>
    <property type="project" value="InterPro"/>
</dbReference>
<dbReference type="Proteomes" id="UP000602050">
    <property type="component" value="Unassembled WGS sequence"/>
</dbReference>
<reference evidence="2" key="2">
    <citation type="submission" date="2020-09" db="EMBL/GenBank/DDBJ databases">
        <authorList>
            <person name="Sun Q."/>
            <person name="Zhou Y."/>
        </authorList>
    </citation>
    <scope>NUCLEOTIDE SEQUENCE</scope>
    <source>
        <strain evidence="2">CGMCC 1.12360</strain>
    </source>
</reference>
<dbReference type="Gene3D" id="1.10.490.10">
    <property type="entry name" value="Globins"/>
    <property type="match status" value="1"/>
</dbReference>
<gene>
    <name evidence="2" type="ORF">GCM10010978_17540</name>
</gene>
<evidence type="ECO:0000313" key="2">
    <source>
        <dbReference type="EMBL" id="GFZ76346.1"/>
    </source>
</evidence>
<proteinExistence type="predicted"/>
<sequence length="122" mass="14496">MAQLVTQETINELVERFYDKLTKKPYFIHLFSEKNVDVERLKERQRQFLAKLANTASENEDTDRVNKSHPFHVRKEGAQIWMETMIETIQEVDFAEDAKQSLIEKIRELLNSLLNRNEDSQN</sequence>
<dbReference type="AlphaFoldDB" id="A0A8J2TLB5"/>
<dbReference type="InterPro" id="IPR044398">
    <property type="entry name" value="Globin-sensor_dom"/>
</dbReference>
<reference evidence="2" key="1">
    <citation type="journal article" date="2014" name="Int. J. Syst. Evol. Microbiol.">
        <title>Complete genome sequence of Corynebacterium casei LMG S-19264T (=DSM 44701T), isolated from a smear-ripened cheese.</title>
        <authorList>
            <consortium name="US DOE Joint Genome Institute (JGI-PGF)"/>
            <person name="Walter F."/>
            <person name="Albersmeier A."/>
            <person name="Kalinowski J."/>
            <person name="Ruckert C."/>
        </authorList>
    </citation>
    <scope>NUCLEOTIDE SEQUENCE</scope>
    <source>
        <strain evidence="2">CGMCC 1.12360</strain>
    </source>
</reference>
<dbReference type="Pfam" id="PF11563">
    <property type="entry name" value="Protoglobin"/>
    <property type="match status" value="1"/>
</dbReference>
<dbReference type="RefSeq" id="WP_188392024.1">
    <property type="nucleotide sequence ID" value="NZ_BMEV01000029.1"/>
</dbReference>
<accession>A0A8J2TLB5</accession>
<dbReference type="InterPro" id="IPR012292">
    <property type="entry name" value="Globin/Proto"/>
</dbReference>
<organism evidence="2 3">
    <name type="scientific">Compostibacillus humi</name>
    <dbReference type="NCBI Taxonomy" id="1245525"/>
    <lineage>
        <taxon>Bacteria</taxon>
        <taxon>Bacillati</taxon>
        <taxon>Bacillota</taxon>
        <taxon>Bacilli</taxon>
        <taxon>Bacillales</taxon>
        <taxon>Bacillaceae</taxon>
        <taxon>Compostibacillus</taxon>
    </lineage>
</organism>
<keyword evidence="3" id="KW-1185">Reference proteome</keyword>
<feature type="domain" description="Globin-sensor" evidence="1">
    <location>
        <begin position="5"/>
        <end position="92"/>
    </location>
</feature>
<protein>
    <recommendedName>
        <fullName evidence="1">Globin-sensor domain-containing protein</fullName>
    </recommendedName>
</protein>
<dbReference type="GO" id="GO:0019825">
    <property type="term" value="F:oxygen binding"/>
    <property type="evidence" value="ECO:0007669"/>
    <property type="project" value="InterPro"/>
</dbReference>
<name>A0A8J2TLB5_9BACI</name>
<evidence type="ECO:0000313" key="3">
    <source>
        <dbReference type="Proteomes" id="UP000602050"/>
    </source>
</evidence>
<evidence type="ECO:0000259" key="1">
    <source>
        <dbReference type="Pfam" id="PF11563"/>
    </source>
</evidence>
<dbReference type="SUPFAM" id="SSF46458">
    <property type="entry name" value="Globin-like"/>
    <property type="match status" value="1"/>
</dbReference>
<dbReference type="InterPro" id="IPR009050">
    <property type="entry name" value="Globin-like_sf"/>
</dbReference>